<dbReference type="HOGENOM" id="CLU_2208852_0_0_6"/>
<evidence type="ECO:0000313" key="1">
    <source>
        <dbReference type="EMBL" id="EIC21250.1"/>
    </source>
</evidence>
<accession>H8Z0E9</accession>
<dbReference type="Proteomes" id="UP000002964">
    <property type="component" value="Unassembled WGS sequence"/>
</dbReference>
<proteinExistence type="predicted"/>
<name>H8Z0E9_9GAMM</name>
<reference evidence="2" key="1">
    <citation type="submission" date="2011-06" db="EMBL/GenBank/DDBJ databases">
        <authorList>
            <consortium name="US DOE Joint Genome Institute (JGI-PGF)"/>
            <person name="Lucas S."/>
            <person name="Han J."/>
            <person name="Lapidus A."/>
            <person name="Cheng J.-F."/>
            <person name="Goodwin L."/>
            <person name="Pitluck S."/>
            <person name="Peters L."/>
            <person name="Land M.L."/>
            <person name="Hauser L."/>
            <person name="Vogl K."/>
            <person name="Liu Z."/>
            <person name="Overmann J."/>
            <person name="Frigaard N.-U."/>
            <person name="Bryant D.A."/>
            <person name="Woyke T.J."/>
        </authorList>
    </citation>
    <scope>NUCLEOTIDE SEQUENCE [LARGE SCALE GENOMIC DNA]</scope>
    <source>
        <strain evidence="2">970</strain>
    </source>
</reference>
<dbReference type="EMBL" id="JH603169">
    <property type="protein sequence ID" value="EIC21250.1"/>
    <property type="molecule type" value="Genomic_DNA"/>
</dbReference>
<dbReference type="AlphaFoldDB" id="H8Z0E9"/>
<protein>
    <submittedName>
        <fullName evidence="1">Uncharacterized protein</fullName>
    </submittedName>
</protein>
<gene>
    <name evidence="1" type="ORF">Thi970DRAFT_01441</name>
</gene>
<evidence type="ECO:0000313" key="2">
    <source>
        <dbReference type="Proteomes" id="UP000002964"/>
    </source>
</evidence>
<keyword evidence="2" id="KW-1185">Reference proteome</keyword>
<sequence>MPTSIALNPHFEDFIRQQVDSGCFMPPGAALRSAANQRGCRKRGRALYPRLPGGGSAGYGTVLAFSTQIIRLKCRVLTRFVIKTPQLIKLRRDASVRLINPPANLKR</sequence>
<organism evidence="1 2">
    <name type="scientific">Thiorhodovibrio frisius</name>
    <dbReference type="NCBI Taxonomy" id="631362"/>
    <lineage>
        <taxon>Bacteria</taxon>
        <taxon>Pseudomonadati</taxon>
        <taxon>Pseudomonadota</taxon>
        <taxon>Gammaproteobacteria</taxon>
        <taxon>Chromatiales</taxon>
        <taxon>Chromatiaceae</taxon>
        <taxon>Thiorhodovibrio</taxon>
    </lineage>
</organism>
<dbReference type="STRING" id="631362.Thi970DRAFT_01441"/>
<reference evidence="1 2" key="2">
    <citation type="submission" date="2011-11" db="EMBL/GenBank/DDBJ databases">
        <authorList>
            <consortium name="US DOE Joint Genome Institute"/>
            <person name="Lucas S."/>
            <person name="Han J."/>
            <person name="Lapidus A."/>
            <person name="Cheng J.-F."/>
            <person name="Goodwin L."/>
            <person name="Pitluck S."/>
            <person name="Peters L."/>
            <person name="Ovchinnikova G."/>
            <person name="Zhang X."/>
            <person name="Detter J.C."/>
            <person name="Han C."/>
            <person name="Tapia R."/>
            <person name="Land M."/>
            <person name="Hauser L."/>
            <person name="Kyrpides N."/>
            <person name="Ivanova N."/>
            <person name="Pagani I."/>
            <person name="Vogl K."/>
            <person name="Liu Z."/>
            <person name="Overmann J."/>
            <person name="Frigaard N.-U."/>
            <person name="Bryant D."/>
            <person name="Woyke T."/>
        </authorList>
    </citation>
    <scope>NUCLEOTIDE SEQUENCE [LARGE SCALE GENOMIC DNA]</scope>
    <source>
        <strain evidence="1 2">970</strain>
    </source>
</reference>